<organism evidence="2 3">
    <name type="scientific">Pseudolysinimonas yzui</name>
    <dbReference type="NCBI Taxonomy" id="2708254"/>
    <lineage>
        <taxon>Bacteria</taxon>
        <taxon>Bacillati</taxon>
        <taxon>Actinomycetota</taxon>
        <taxon>Actinomycetes</taxon>
        <taxon>Micrococcales</taxon>
        <taxon>Microbacteriaceae</taxon>
        <taxon>Pseudolysinimonas</taxon>
    </lineage>
</organism>
<evidence type="ECO:0000313" key="2">
    <source>
        <dbReference type="EMBL" id="GHF06522.1"/>
    </source>
</evidence>
<evidence type="ECO:0000313" key="3">
    <source>
        <dbReference type="Proteomes" id="UP000617531"/>
    </source>
</evidence>
<feature type="domain" description="YbaK/aminoacyl-tRNA synthetase-associated" evidence="1">
    <location>
        <begin position="33"/>
        <end position="161"/>
    </location>
</feature>
<proteinExistence type="predicted"/>
<dbReference type="GO" id="GO:0002161">
    <property type="term" value="F:aminoacyl-tRNA deacylase activity"/>
    <property type="evidence" value="ECO:0007669"/>
    <property type="project" value="InterPro"/>
</dbReference>
<dbReference type="EMBL" id="BNAI01000001">
    <property type="protein sequence ID" value="GHF06522.1"/>
    <property type="molecule type" value="Genomic_DNA"/>
</dbReference>
<protein>
    <recommendedName>
        <fullName evidence="1">YbaK/aminoacyl-tRNA synthetase-associated domain-containing protein</fullName>
    </recommendedName>
</protein>
<dbReference type="InterPro" id="IPR036754">
    <property type="entry name" value="YbaK/aa-tRNA-synt-asso_dom_sf"/>
</dbReference>
<reference evidence="2" key="2">
    <citation type="submission" date="2020-09" db="EMBL/GenBank/DDBJ databases">
        <authorList>
            <person name="Sun Q."/>
            <person name="Zhou Y."/>
        </authorList>
    </citation>
    <scope>NUCLEOTIDE SEQUENCE</scope>
    <source>
        <strain evidence="2">CGMCC 1.16548</strain>
    </source>
</reference>
<dbReference type="RefSeq" id="WP_229841817.1">
    <property type="nucleotide sequence ID" value="NZ_BNAI01000001.1"/>
</dbReference>
<name>A0A8J3LYM3_9MICO</name>
<dbReference type="AlphaFoldDB" id="A0A8J3LYM3"/>
<comment type="caution">
    <text evidence="2">The sequence shown here is derived from an EMBL/GenBank/DDBJ whole genome shotgun (WGS) entry which is preliminary data.</text>
</comment>
<dbReference type="CDD" id="cd04333">
    <property type="entry name" value="ProX_deacylase"/>
    <property type="match status" value="1"/>
</dbReference>
<dbReference type="SUPFAM" id="SSF55826">
    <property type="entry name" value="YbaK/ProRS associated domain"/>
    <property type="match status" value="1"/>
</dbReference>
<sequence>MTETHPRSVENVRAALLAAGVPGADRIRHIPDGARTAAEAAAALGVEVGAIANSLVFVARTGDDDGTPDNGGTPLLVMTSGGHRVDTVALAARIGVTAIDRATPEIVRSATGQAIGGVAPVGHPSPLHTLVDPVLETFPEIWAAAGHSHAVFPLSYDELVRITGGTVVEVG</sequence>
<dbReference type="PANTHER" id="PTHR30411:SF1">
    <property type="entry name" value="CYTOPLASMIC PROTEIN"/>
    <property type="match status" value="1"/>
</dbReference>
<keyword evidence="3" id="KW-1185">Reference proteome</keyword>
<evidence type="ECO:0000259" key="1">
    <source>
        <dbReference type="Pfam" id="PF04073"/>
    </source>
</evidence>
<dbReference type="Proteomes" id="UP000617531">
    <property type="component" value="Unassembled WGS sequence"/>
</dbReference>
<reference evidence="2" key="1">
    <citation type="journal article" date="2014" name="Int. J. Syst. Evol. Microbiol.">
        <title>Complete genome sequence of Corynebacterium casei LMG S-19264T (=DSM 44701T), isolated from a smear-ripened cheese.</title>
        <authorList>
            <consortium name="US DOE Joint Genome Institute (JGI-PGF)"/>
            <person name="Walter F."/>
            <person name="Albersmeier A."/>
            <person name="Kalinowski J."/>
            <person name="Ruckert C."/>
        </authorList>
    </citation>
    <scope>NUCLEOTIDE SEQUENCE</scope>
    <source>
        <strain evidence="2">CGMCC 1.16548</strain>
    </source>
</reference>
<accession>A0A8J3LYM3</accession>
<dbReference type="Gene3D" id="3.90.960.10">
    <property type="entry name" value="YbaK/aminoacyl-tRNA synthetase-associated domain"/>
    <property type="match status" value="1"/>
</dbReference>
<dbReference type="Pfam" id="PF04073">
    <property type="entry name" value="tRNA_edit"/>
    <property type="match status" value="1"/>
</dbReference>
<dbReference type="InterPro" id="IPR007214">
    <property type="entry name" value="YbaK/aa-tRNA-synth-assoc-dom"/>
</dbReference>
<dbReference type="PANTHER" id="PTHR30411">
    <property type="entry name" value="CYTOPLASMIC PROTEIN"/>
    <property type="match status" value="1"/>
</dbReference>
<gene>
    <name evidence="2" type="ORF">GCM10011600_03910</name>
</gene>